<dbReference type="PANTHER" id="PTHR31793">
    <property type="entry name" value="4-HYDROXYBENZOYL-COA THIOESTERASE FAMILY MEMBER"/>
    <property type="match status" value="1"/>
</dbReference>
<proteinExistence type="predicted"/>
<dbReference type="AlphaFoldDB" id="A0A2U8FUL9"/>
<dbReference type="KEGG" id="aon:DEH84_16120"/>
<dbReference type="OrthoDB" id="9801517at2"/>
<reference evidence="2 3" key="1">
    <citation type="submission" date="2018-05" db="EMBL/GenBank/DDBJ databases">
        <title>complete genome sequence of Aquabacterium olei NBRC 110486.</title>
        <authorList>
            <person name="Tang B."/>
            <person name="Chang J."/>
            <person name="Zhang L."/>
            <person name="Yang H."/>
        </authorList>
    </citation>
    <scope>NUCLEOTIDE SEQUENCE [LARGE SCALE GENOMIC DNA]</scope>
    <source>
        <strain evidence="2 3">NBRC 110486</strain>
    </source>
</reference>
<sequence>MSAAPTWDHPDPFTLPLRVDASCIDLMGHTNNVVYLKWLEDVAWAHSVALGLGPAQYAELGHGVVVRQHELTYLQATRLGEDLLLATWITGVDKLSLHRAFQFVRAADGATVFRGRTHYVCVDIEQGRVRRMPERFLQTYAPAVLKPA</sequence>
<dbReference type="InterPro" id="IPR029069">
    <property type="entry name" value="HotDog_dom_sf"/>
</dbReference>
<gene>
    <name evidence="2" type="ORF">DEH84_16120</name>
</gene>
<dbReference type="EMBL" id="CP029210">
    <property type="protein sequence ID" value="AWI54771.1"/>
    <property type="molecule type" value="Genomic_DNA"/>
</dbReference>
<dbReference type="RefSeq" id="WP_109037786.1">
    <property type="nucleotide sequence ID" value="NZ_CP029210.1"/>
</dbReference>
<protein>
    <submittedName>
        <fullName evidence="2">Acyl-CoA thioesterase</fullName>
    </submittedName>
</protein>
<keyword evidence="1" id="KW-0378">Hydrolase</keyword>
<dbReference type="Gene3D" id="3.10.129.10">
    <property type="entry name" value="Hotdog Thioesterase"/>
    <property type="match status" value="1"/>
</dbReference>
<name>A0A2U8FUL9_9BURK</name>
<keyword evidence="3" id="KW-1185">Reference proteome</keyword>
<organism evidence="2 3">
    <name type="scientific">Aquabacterium olei</name>
    <dbReference type="NCBI Taxonomy" id="1296669"/>
    <lineage>
        <taxon>Bacteria</taxon>
        <taxon>Pseudomonadati</taxon>
        <taxon>Pseudomonadota</taxon>
        <taxon>Betaproteobacteria</taxon>
        <taxon>Burkholderiales</taxon>
        <taxon>Aquabacterium</taxon>
    </lineage>
</organism>
<evidence type="ECO:0000313" key="3">
    <source>
        <dbReference type="Proteomes" id="UP000244892"/>
    </source>
</evidence>
<dbReference type="PANTHER" id="PTHR31793:SF37">
    <property type="entry name" value="ACYL-COA THIOESTER HYDROLASE YBGC"/>
    <property type="match status" value="1"/>
</dbReference>
<dbReference type="Pfam" id="PF13279">
    <property type="entry name" value="4HBT_2"/>
    <property type="match status" value="1"/>
</dbReference>
<dbReference type="SUPFAM" id="SSF54637">
    <property type="entry name" value="Thioesterase/thiol ester dehydrase-isomerase"/>
    <property type="match status" value="1"/>
</dbReference>
<dbReference type="InterPro" id="IPR050563">
    <property type="entry name" value="4-hydroxybenzoyl-CoA_TE"/>
</dbReference>
<dbReference type="Proteomes" id="UP000244892">
    <property type="component" value="Chromosome"/>
</dbReference>
<evidence type="ECO:0000256" key="1">
    <source>
        <dbReference type="ARBA" id="ARBA00022801"/>
    </source>
</evidence>
<accession>A0A2U8FUL9</accession>
<dbReference type="GO" id="GO:0047617">
    <property type="term" value="F:fatty acyl-CoA hydrolase activity"/>
    <property type="evidence" value="ECO:0007669"/>
    <property type="project" value="TreeGrafter"/>
</dbReference>
<evidence type="ECO:0000313" key="2">
    <source>
        <dbReference type="EMBL" id="AWI54771.1"/>
    </source>
</evidence>
<dbReference type="CDD" id="cd00586">
    <property type="entry name" value="4HBT"/>
    <property type="match status" value="1"/>
</dbReference>